<reference evidence="1" key="1">
    <citation type="submission" date="2021-01" db="EMBL/GenBank/DDBJ databases">
        <title>Whole genome shotgun sequence of Virgisporangium aurantiacum NBRC 16421.</title>
        <authorList>
            <person name="Komaki H."/>
            <person name="Tamura T."/>
        </authorList>
    </citation>
    <scope>NUCLEOTIDE SEQUENCE</scope>
    <source>
        <strain evidence="1">NBRC 16421</strain>
    </source>
</reference>
<evidence type="ECO:0000313" key="2">
    <source>
        <dbReference type="Proteomes" id="UP000612585"/>
    </source>
</evidence>
<dbReference type="Proteomes" id="UP000612585">
    <property type="component" value="Unassembled WGS sequence"/>
</dbReference>
<protein>
    <submittedName>
        <fullName evidence="1">Uncharacterized protein</fullName>
    </submittedName>
</protein>
<proteinExistence type="predicted"/>
<organism evidence="1 2">
    <name type="scientific">Virgisporangium aurantiacum</name>
    <dbReference type="NCBI Taxonomy" id="175570"/>
    <lineage>
        <taxon>Bacteria</taxon>
        <taxon>Bacillati</taxon>
        <taxon>Actinomycetota</taxon>
        <taxon>Actinomycetes</taxon>
        <taxon>Micromonosporales</taxon>
        <taxon>Micromonosporaceae</taxon>
        <taxon>Virgisporangium</taxon>
    </lineage>
</organism>
<name>A0A8J4DYP6_9ACTN</name>
<dbReference type="RefSeq" id="WP_239151479.1">
    <property type="nucleotide sequence ID" value="NZ_BOPG01000012.1"/>
</dbReference>
<accession>A0A8J4DYP6</accession>
<dbReference type="AlphaFoldDB" id="A0A8J4DYP6"/>
<sequence length="82" mass="8612">MNSDSDMPNNLSEGRTGAPKITLLTSSCSAGTCPTVFTTDRNTLVIQGYTVKAHEVGVDLPEGEHLIEIPADLLLAAARDLG</sequence>
<evidence type="ECO:0000313" key="1">
    <source>
        <dbReference type="EMBL" id="GIJ54658.1"/>
    </source>
</evidence>
<dbReference type="EMBL" id="BOPG01000012">
    <property type="protein sequence ID" value="GIJ54658.1"/>
    <property type="molecule type" value="Genomic_DNA"/>
</dbReference>
<keyword evidence="2" id="KW-1185">Reference proteome</keyword>
<comment type="caution">
    <text evidence="1">The sequence shown here is derived from an EMBL/GenBank/DDBJ whole genome shotgun (WGS) entry which is preliminary data.</text>
</comment>
<gene>
    <name evidence="1" type="ORF">Vau01_021740</name>
</gene>